<feature type="transmembrane region" description="Helical" evidence="6">
    <location>
        <begin position="476"/>
        <end position="495"/>
    </location>
</feature>
<dbReference type="Pfam" id="PF00168">
    <property type="entry name" value="C2"/>
    <property type="match status" value="2"/>
</dbReference>
<keyword evidence="5 6" id="KW-0472">Membrane</keyword>
<dbReference type="PANTHER" id="PTHR12546:SF33">
    <property type="entry name" value="SPERM VESICLE FUSION PROTEIN FER-1"/>
    <property type="match status" value="1"/>
</dbReference>
<evidence type="ECO:0000313" key="10">
    <source>
        <dbReference type="WBParaSite" id="PgE089_g002_t03"/>
    </source>
</evidence>
<organism evidence="8 10">
    <name type="scientific">Parascaris univalens</name>
    <name type="common">Nematode worm</name>
    <dbReference type="NCBI Taxonomy" id="6257"/>
    <lineage>
        <taxon>Eukaryota</taxon>
        <taxon>Metazoa</taxon>
        <taxon>Ecdysozoa</taxon>
        <taxon>Nematoda</taxon>
        <taxon>Chromadorea</taxon>
        <taxon>Rhabditida</taxon>
        <taxon>Spirurina</taxon>
        <taxon>Ascaridomorpha</taxon>
        <taxon>Ascaridoidea</taxon>
        <taxon>Ascarididae</taxon>
        <taxon>Parascaris</taxon>
    </lineage>
</organism>
<dbReference type="InterPro" id="IPR000008">
    <property type="entry name" value="C2_dom"/>
</dbReference>
<dbReference type="PANTHER" id="PTHR12546">
    <property type="entry name" value="FER-1-LIKE"/>
    <property type="match status" value="1"/>
</dbReference>
<dbReference type="GO" id="GO:0061025">
    <property type="term" value="P:membrane fusion"/>
    <property type="evidence" value="ECO:0007669"/>
    <property type="project" value="TreeGrafter"/>
</dbReference>
<dbReference type="AlphaFoldDB" id="A0A915A1Z3"/>
<dbReference type="WBParaSite" id="PgE089_g002_t01">
    <property type="protein sequence ID" value="PgE089_g002_t01"/>
    <property type="gene ID" value="PgE089_g002"/>
</dbReference>
<sequence>MKVDIPRDKKLIISVLDKHRIFPDGEIGHTEVDLEKRLFTRYRATVGLSGEYCISGFSSWRDNMSPLAILRSFCKRMHYGAPELFPLDENDATICAFGTTYRLSEICQKPQRRNGMLGRPLQRVALYILLQAGLVTEHVETRTLHGPAGCDAETGKLQMFIDLLPLHAGPIKPPLDISPRRPVQYQLRAVVWEVRSALLSKTTLGKKVADLYVKCFLDGSKKEERTDIHFHSVDGNASFNWRFVINFDYDIWEQKVVFNKRKRFSRAKVEHLRDPILKIQVCDNNRFQADTLIGECCIDLRKFPEAEVDSEDSPRNATLRTHSTLCCISAARFCRQALCCTKGYRREFANTPRPILYKPRNQRTFSLFRQHRTCGWWPCLNAFFPHQTEMSFDALKKKDDDRTKEMCYVTANVKLEVELLTQRDADELPVGKKRLEPNRCPYLPAPHRSGMDDYWCTSRLKAAMSFFYHAYGRKCVIMAAFSLLVVVVLVTIYRLPEMLLKRIFIS</sequence>
<dbReference type="GO" id="GO:0007009">
    <property type="term" value="P:plasma membrane organization"/>
    <property type="evidence" value="ECO:0007669"/>
    <property type="project" value="TreeGrafter"/>
</dbReference>
<proteinExistence type="predicted"/>
<evidence type="ECO:0000256" key="5">
    <source>
        <dbReference type="ARBA" id="ARBA00023136"/>
    </source>
</evidence>
<feature type="domain" description="C2" evidence="7">
    <location>
        <begin position="167"/>
        <end position="313"/>
    </location>
</feature>
<dbReference type="WBParaSite" id="PgE089_g002_t03">
    <property type="protein sequence ID" value="PgE089_g002_t03"/>
    <property type="gene ID" value="PgE089_g002"/>
</dbReference>
<evidence type="ECO:0000259" key="7">
    <source>
        <dbReference type="PROSITE" id="PS50004"/>
    </source>
</evidence>
<evidence type="ECO:0000256" key="1">
    <source>
        <dbReference type="ARBA" id="ARBA00004167"/>
    </source>
</evidence>
<evidence type="ECO:0000313" key="9">
    <source>
        <dbReference type="WBParaSite" id="PgE089_g002_t01"/>
    </source>
</evidence>
<keyword evidence="2 6" id="KW-0812">Transmembrane</keyword>
<dbReference type="InterPro" id="IPR037725">
    <property type="entry name" value="C2F_Ferlin"/>
</dbReference>
<dbReference type="Proteomes" id="UP000887569">
    <property type="component" value="Unplaced"/>
</dbReference>
<evidence type="ECO:0000256" key="4">
    <source>
        <dbReference type="ARBA" id="ARBA00022989"/>
    </source>
</evidence>
<evidence type="ECO:0000256" key="6">
    <source>
        <dbReference type="SAM" id="Phobius"/>
    </source>
</evidence>
<keyword evidence="3" id="KW-0677">Repeat</keyword>
<dbReference type="InterPro" id="IPR032362">
    <property type="entry name" value="Ferlin_C"/>
</dbReference>
<dbReference type="SUPFAM" id="SSF49562">
    <property type="entry name" value="C2 domain (Calcium/lipid-binding domain, CaLB)"/>
    <property type="match status" value="1"/>
</dbReference>
<dbReference type="InterPro" id="IPR055072">
    <property type="entry name" value="Ferlin_DSRM"/>
</dbReference>
<comment type="subcellular location">
    <subcellularLocation>
        <location evidence="1">Membrane</location>
        <topology evidence="1">Single-pass membrane protein</topology>
    </subcellularLocation>
</comment>
<dbReference type="InterPro" id="IPR037721">
    <property type="entry name" value="Ferlin"/>
</dbReference>
<dbReference type="GO" id="GO:0016020">
    <property type="term" value="C:membrane"/>
    <property type="evidence" value="ECO:0007669"/>
    <property type="project" value="UniProtKB-SubCell"/>
</dbReference>
<dbReference type="InterPro" id="IPR035892">
    <property type="entry name" value="C2_domain_sf"/>
</dbReference>
<protein>
    <submittedName>
        <fullName evidence="9 10">C2 domain-containing protein</fullName>
    </submittedName>
</protein>
<dbReference type="Pfam" id="PF22901">
    <property type="entry name" value="dsrm_Ferlin"/>
    <property type="match status" value="1"/>
</dbReference>
<evidence type="ECO:0000256" key="2">
    <source>
        <dbReference type="ARBA" id="ARBA00022692"/>
    </source>
</evidence>
<dbReference type="Gene3D" id="2.60.40.150">
    <property type="entry name" value="C2 domain"/>
    <property type="match status" value="1"/>
</dbReference>
<evidence type="ECO:0000313" key="8">
    <source>
        <dbReference type="Proteomes" id="UP000887569"/>
    </source>
</evidence>
<evidence type="ECO:0000256" key="3">
    <source>
        <dbReference type="ARBA" id="ARBA00022737"/>
    </source>
</evidence>
<dbReference type="CDD" id="cd08374">
    <property type="entry name" value="C2F_Ferlin"/>
    <property type="match status" value="1"/>
</dbReference>
<dbReference type="PROSITE" id="PS50004">
    <property type="entry name" value="C2"/>
    <property type="match status" value="1"/>
</dbReference>
<dbReference type="Pfam" id="PF16165">
    <property type="entry name" value="Ferlin_C"/>
    <property type="match status" value="1"/>
</dbReference>
<accession>A0A915A1Z3</accession>
<name>A0A915A1Z3_PARUN</name>
<keyword evidence="4 6" id="KW-1133">Transmembrane helix</keyword>
<reference evidence="9 10" key="1">
    <citation type="submission" date="2022-11" db="UniProtKB">
        <authorList>
            <consortium name="WormBaseParasite"/>
        </authorList>
    </citation>
    <scope>IDENTIFICATION</scope>
</reference>
<keyword evidence="8" id="KW-1185">Reference proteome</keyword>